<keyword evidence="4" id="KW-1185">Reference proteome</keyword>
<proteinExistence type="predicted"/>
<reference evidence="3 4" key="1">
    <citation type="submission" date="2015-11" db="EMBL/GenBank/DDBJ databases">
        <title>Butyribacter intestini gen. nov., sp. nov., a butyric acid-producing bacterium of the family Lachnospiraceae isolated from the human faeces.</title>
        <authorList>
            <person name="Zou Y."/>
            <person name="Xue W."/>
            <person name="Luo G."/>
            <person name="Lv M."/>
        </authorList>
    </citation>
    <scope>NUCLEOTIDE SEQUENCE [LARGE SCALE GENOMIC DNA]</scope>
    <source>
        <strain evidence="3 4">ACET-33324</strain>
    </source>
</reference>
<accession>A0A0V8QBY8</accession>
<gene>
    <name evidence="3" type="ORF">ASU35_14865</name>
</gene>
<evidence type="ECO:0000313" key="3">
    <source>
        <dbReference type="EMBL" id="KSV57918.1"/>
    </source>
</evidence>
<evidence type="ECO:0000256" key="2">
    <source>
        <dbReference type="SAM" id="SignalP"/>
    </source>
</evidence>
<dbReference type="AlphaFoldDB" id="A0A0V8QBY8"/>
<organism evidence="3 4">
    <name type="scientific">Acetivibrio ethanolgignens</name>
    <dbReference type="NCBI Taxonomy" id="290052"/>
    <lineage>
        <taxon>Bacteria</taxon>
        <taxon>Bacillati</taxon>
        <taxon>Bacillota</taxon>
        <taxon>Clostridia</taxon>
        <taxon>Eubacteriales</taxon>
        <taxon>Oscillospiraceae</taxon>
        <taxon>Acetivibrio</taxon>
    </lineage>
</organism>
<dbReference type="RefSeq" id="WP_058353846.1">
    <property type="nucleotide sequence ID" value="NZ_CABMMD010000195.1"/>
</dbReference>
<dbReference type="EMBL" id="LNAM01000195">
    <property type="protein sequence ID" value="KSV57918.1"/>
    <property type="molecule type" value="Genomic_DNA"/>
</dbReference>
<protein>
    <submittedName>
        <fullName evidence="3">Uncharacterized protein</fullName>
    </submittedName>
</protein>
<feature type="signal peptide" evidence="2">
    <location>
        <begin position="1"/>
        <end position="20"/>
    </location>
</feature>
<keyword evidence="2" id="KW-0732">Signal</keyword>
<name>A0A0V8QBY8_9FIRM</name>
<feature type="compositionally biased region" description="Acidic residues" evidence="1">
    <location>
        <begin position="42"/>
        <end position="53"/>
    </location>
</feature>
<dbReference type="PROSITE" id="PS51257">
    <property type="entry name" value="PROKAR_LIPOPROTEIN"/>
    <property type="match status" value="1"/>
</dbReference>
<evidence type="ECO:0000256" key="1">
    <source>
        <dbReference type="SAM" id="MobiDB-lite"/>
    </source>
</evidence>
<dbReference type="Proteomes" id="UP000054874">
    <property type="component" value="Unassembled WGS sequence"/>
</dbReference>
<feature type="region of interest" description="Disordered" evidence="1">
    <location>
        <begin position="33"/>
        <end position="53"/>
    </location>
</feature>
<dbReference type="STRING" id="290052.ASU35_14865"/>
<evidence type="ECO:0000313" key="4">
    <source>
        <dbReference type="Proteomes" id="UP000054874"/>
    </source>
</evidence>
<feature type="chain" id="PRO_5038378374" evidence="2">
    <location>
        <begin position="21"/>
        <end position="270"/>
    </location>
</feature>
<comment type="caution">
    <text evidence="3">The sequence shown here is derived from an EMBL/GenBank/DDBJ whole genome shotgun (WGS) entry which is preliminary data.</text>
</comment>
<sequence length="270" mass="30799">MKRKVLVTMLCLAISVSAIACGTENTTEQLEETATKQTTEKEEVEMQETQETEVEESAVNVEEIETQEEMKTTLPESVETEYYGTIYPAETARLVEEAYNEWYASIDVEELKEEYGDEWEMMAETLAPMPKFGVVEREGYPDSRTDHQQAWDAFCMYFNPSDYGTTLYGRKGTDFSDLGFCALSTGYSWDNLKEVYTDKGYKAYYDINTGIVYYDGMILPTGSIYEDRESGGVLGQFLLDNANNPDINVDTVWDITYEQRQALLGVYSED</sequence>